<protein>
    <submittedName>
        <fullName evidence="1">Uncharacterized protein</fullName>
    </submittedName>
</protein>
<dbReference type="EMBL" id="KE356561">
    <property type="protein sequence ID" value="ERG97345.1"/>
    <property type="molecule type" value="Genomic_DNA"/>
</dbReference>
<dbReference type="HOGENOM" id="CLU_1922754_0_0_2"/>
<organism evidence="1 2">
    <name type="scientific">Haloquadratum walsbyi J07HQW2</name>
    <dbReference type="NCBI Taxonomy" id="1238425"/>
    <lineage>
        <taxon>Archaea</taxon>
        <taxon>Methanobacteriati</taxon>
        <taxon>Methanobacteriota</taxon>
        <taxon>Stenosarchaea group</taxon>
        <taxon>Halobacteria</taxon>
        <taxon>Halobacteriales</taxon>
        <taxon>Haloferacaceae</taxon>
        <taxon>Haloquadratum</taxon>
    </lineage>
</organism>
<sequence>MPDATVARVRRSARKLLIIDVRPPAQGEVIDTGDRRHLVQRRDDIARRTDQDVRIVCVDRSLDGGQGIRRQAGDGVVGNRQLLTDIVARFGHRDAEPEGRQLVLRRRIDAVYIWTKSGYQVERIRVAIRCS</sequence>
<evidence type="ECO:0000313" key="1">
    <source>
        <dbReference type="EMBL" id="ERG97345.1"/>
    </source>
</evidence>
<name>U1NJD5_9EURY</name>
<accession>U1NJD5</accession>
<proteinExistence type="predicted"/>
<dbReference type="STRING" id="1238425.J07HQW2_03831"/>
<evidence type="ECO:0000313" key="2">
    <source>
        <dbReference type="Proteomes" id="UP000030710"/>
    </source>
</evidence>
<gene>
    <name evidence="1" type="ORF">J07HQW2_03831</name>
</gene>
<reference evidence="1 2" key="1">
    <citation type="journal article" date="2013" name="PLoS ONE">
        <title>Assembly-driven community genomics of a hypersaline microbial ecosystem.</title>
        <authorList>
            <person name="Podell S."/>
            <person name="Ugalde J.A."/>
            <person name="Narasingarao P."/>
            <person name="Banfield J.F."/>
            <person name="Heidelberg K.B."/>
            <person name="Allen E.E."/>
        </authorList>
    </citation>
    <scope>NUCLEOTIDE SEQUENCE [LARGE SCALE GENOMIC DNA]</scope>
    <source>
        <strain evidence="2">J07HQW2</strain>
    </source>
</reference>
<dbReference type="Proteomes" id="UP000030710">
    <property type="component" value="Unassembled WGS sequence"/>
</dbReference>
<dbReference type="AlphaFoldDB" id="U1NJD5"/>